<keyword evidence="2" id="KW-0808">Transferase</keyword>
<dbReference type="Pfam" id="PF08242">
    <property type="entry name" value="Methyltransf_12"/>
    <property type="match status" value="1"/>
</dbReference>
<dbReference type="InterPro" id="IPR013217">
    <property type="entry name" value="Methyltransf_12"/>
</dbReference>
<dbReference type="GO" id="GO:0008168">
    <property type="term" value="F:methyltransferase activity"/>
    <property type="evidence" value="ECO:0007669"/>
    <property type="project" value="UniProtKB-KW"/>
</dbReference>
<dbReference type="PANTHER" id="PTHR43591:SF50">
    <property type="entry name" value="METHYLTRANSFERASE DOMAIN-CONTAINING PROTEIN-RELATED"/>
    <property type="match status" value="1"/>
</dbReference>
<evidence type="ECO:0000313" key="2">
    <source>
        <dbReference type="EMBL" id="KAF2641482.1"/>
    </source>
</evidence>
<evidence type="ECO:0000313" key="3">
    <source>
        <dbReference type="Proteomes" id="UP000799753"/>
    </source>
</evidence>
<sequence length="241" mass="27395">MPAPSYLFSRDLRSSIRLNYQHLAIKQLYPYSLHPSIPTDATNLHVADIGAGTAIWSIEVARQRPSAQITGFDISGDQFPRPEWLPPNLRLETHDAFATFPERHHGRYDVVNVRFFVTLLASDEMVRTVVRNLTQLLRPGGYLQWQDANPETARAIASDNSKPKSATEKLAMLMPRTLWNQCYLLGYQEVQAYVAEADSSQDVKKEEMKKANKMIQDLEDEFRGGASMEVEYFCIISQKGT</sequence>
<reference evidence="2" key="1">
    <citation type="journal article" date="2020" name="Stud. Mycol.">
        <title>101 Dothideomycetes genomes: a test case for predicting lifestyles and emergence of pathogens.</title>
        <authorList>
            <person name="Haridas S."/>
            <person name="Albert R."/>
            <person name="Binder M."/>
            <person name="Bloem J."/>
            <person name="Labutti K."/>
            <person name="Salamov A."/>
            <person name="Andreopoulos B."/>
            <person name="Baker S."/>
            <person name="Barry K."/>
            <person name="Bills G."/>
            <person name="Bluhm B."/>
            <person name="Cannon C."/>
            <person name="Castanera R."/>
            <person name="Culley D."/>
            <person name="Daum C."/>
            <person name="Ezra D."/>
            <person name="Gonzalez J."/>
            <person name="Henrissat B."/>
            <person name="Kuo A."/>
            <person name="Liang C."/>
            <person name="Lipzen A."/>
            <person name="Lutzoni F."/>
            <person name="Magnuson J."/>
            <person name="Mondo S."/>
            <person name="Nolan M."/>
            <person name="Ohm R."/>
            <person name="Pangilinan J."/>
            <person name="Park H.-J."/>
            <person name="Ramirez L."/>
            <person name="Alfaro M."/>
            <person name="Sun H."/>
            <person name="Tritt A."/>
            <person name="Yoshinaga Y."/>
            <person name="Zwiers L.-H."/>
            <person name="Turgeon B."/>
            <person name="Goodwin S."/>
            <person name="Spatafora J."/>
            <person name="Crous P."/>
            <person name="Grigoriev I."/>
        </authorList>
    </citation>
    <scope>NUCLEOTIDE SEQUENCE</scope>
    <source>
        <strain evidence="2">CBS 473.64</strain>
    </source>
</reference>
<name>A0A6A6S2W8_9PLEO</name>
<dbReference type="PANTHER" id="PTHR43591">
    <property type="entry name" value="METHYLTRANSFERASE"/>
    <property type="match status" value="1"/>
</dbReference>
<dbReference type="OrthoDB" id="417697at2759"/>
<dbReference type="CDD" id="cd02440">
    <property type="entry name" value="AdoMet_MTases"/>
    <property type="match status" value="1"/>
</dbReference>
<protein>
    <submittedName>
        <fullName evidence="2">S-adenosyl-L-methionine-dependent methyltransferase</fullName>
    </submittedName>
</protein>
<dbReference type="Gene3D" id="3.40.50.150">
    <property type="entry name" value="Vaccinia Virus protein VP39"/>
    <property type="match status" value="1"/>
</dbReference>
<proteinExistence type="predicted"/>
<dbReference type="EMBL" id="MU006783">
    <property type="protein sequence ID" value="KAF2641482.1"/>
    <property type="molecule type" value="Genomic_DNA"/>
</dbReference>
<keyword evidence="3" id="KW-1185">Reference proteome</keyword>
<accession>A0A6A6S2W8</accession>
<dbReference type="GO" id="GO:0032259">
    <property type="term" value="P:methylation"/>
    <property type="evidence" value="ECO:0007669"/>
    <property type="project" value="UniProtKB-KW"/>
</dbReference>
<dbReference type="AlphaFoldDB" id="A0A6A6S2W8"/>
<dbReference type="InterPro" id="IPR029063">
    <property type="entry name" value="SAM-dependent_MTases_sf"/>
</dbReference>
<dbReference type="Proteomes" id="UP000799753">
    <property type="component" value="Unassembled WGS sequence"/>
</dbReference>
<evidence type="ECO:0000259" key="1">
    <source>
        <dbReference type="Pfam" id="PF08242"/>
    </source>
</evidence>
<feature type="domain" description="Methyltransferase type 12" evidence="1">
    <location>
        <begin position="48"/>
        <end position="143"/>
    </location>
</feature>
<organism evidence="2 3">
    <name type="scientific">Massarina eburnea CBS 473.64</name>
    <dbReference type="NCBI Taxonomy" id="1395130"/>
    <lineage>
        <taxon>Eukaryota</taxon>
        <taxon>Fungi</taxon>
        <taxon>Dikarya</taxon>
        <taxon>Ascomycota</taxon>
        <taxon>Pezizomycotina</taxon>
        <taxon>Dothideomycetes</taxon>
        <taxon>Pleosporomycetidae</taxon>
        <taxon>Pleosporales</taxon>
        <taxon>Massarineae</taxon>
        <taxon>Massarinaceae</taxon>
        <taxon>Massarina</taxon>
    </lineage>
</organism>
<gene>
    <name evidence="2" type="ORF">P280DRAFT_549188</name>
</gene>
<keyword evidence="2" id="KW-0489">Methyltransferase</keyword>
<dbReference type="SUPFAM" id="SSF53335">
    <property type="entry name" value="S-adenosyl-L-methionine-dependent methyltransferases"/>
    <property type="match status" value="1"/>
</dbReference>